<evidence type="ECO:0000313" key="2">
    <source>
        <dbReference type="Proteomes" id="UP000239366"/>
    </source>
</evidence>
<protein>
    <recommendedName>
        <fullName evidence="3">Transaldolase</fullName>
    </recommendedName>
</protein>
<keyword evidence="2" id="KW-1185">Reference proteome</keyword>
<comment type="caution">
    <text evidence="1">The sequence shown here is derived from an EMBL/GenBank/DDBJ whole genome shotgun (WGS) entry which is preliminary data.</text>
</comment>
<dbReference type="Proteomes" id="UP000239366">
    <property type="component" value="Unassembled WGS sequence"/>
</dbReference>
<accession>A0A2S7T619</accession>
<evidence type="ECO:0000313" key="1">
    <source>
        <dbReference type="EMBL" id="PQJ14896.1"/>
    </source>
</evidence>
<organism evidence="1 2">
    <name type="scientific">Aureicoccus marinus</name>
    <dbReference type="NCBI Taxonomy" id="754435"/>
    <lineage>
        <taxon>Bacteria</taxon>
        <taxon>Pseudomonadati</taxon>
        <taxon>Bacteroidota</taxon>
        <taxon>Flavobacteriia</taxon>
        <taxon>Flavobacteriales</taxon>
        <taxon>Flavobacteriaceae</taxon>
        <taxon>Aureicoccus</taxon>
    </lineage>
</organism>
<reference evidence="2" key="1">
    <citation type="submission" date="2016-11" db="EMBL/GenBank/DDBJ databases">
        <title>Trade-off between light-utilization and light-protection in marine flavobacteria.</title>
        <authorList>
            <person name="Kumagai Y."/>
            <person name="Yoshizawa S."/>
            <person name="Kogure K."/>
        </authorList>
    </citation>
    <scope>NUCLEOTIDE SEQUENCE [LARGE SCALE GENOMIC DNA]</scope>
    <source>
        <strain evidence="2">SG-18</strain>
    </source>
</reference>
<sequence>MLASCGKKDKPENLVFFSGQIVHPTSDYVVLHKGDEVIDSAKLDKNNRFSIEIENLEPGLHHFQHAPEYQYVYLEPGDSILIRLNTMAFDESLAFFGSNEQINNFLIEMYLSHEDEEELVSTYYGLSPEEFRHKMDSLRDMKMEELQTLLNEVEMSEEAREMGQAVIDFGNYVYREKYPFVHKKKVKEDGFPQLPKDFYAYRSELNVSSEQLSYLEPYYDFLKYHFGNLTYMACMDTCAVAKPSQKDFLHLNTHKLRLIDSLVDQETLKNNLMRNVALDYLIKVHRQIRKRRIF</sequence>
<dbReference type="EMBL" id="MQVX01000001">
    <property type="protein sequence ID" value="PQJ14896.1"/>
    <property type="molecule type" value="Genomic_DNA"/>
</dbReference>
<evidence type="ECO:0008006" key="3">
    <source>
        <dbReference type="Google" id="ProtNLM"/>
    </source>
</evidence>
<proteinExistence type="predicted"/>
<dbReference type="AlphaFoldDB" id="A0A2S7T619"/>
<name>A0A2S7T619_9FLAO</name>
<gene>
    <name evidence="1" type="ORF">BST99_03330</name>
</gene>